<sequence>MDISYNKYCSEQLRLISDFDKIQEIFEIVLKNLYHLNSYLNKINNIFTYGIGNEYENQLVPDNSIDFIFSFSTLHWVPILSEYKSFEGSLYIPITDFGGIFSCNILIQEDQGSENEEKSKSIYYSMIKVKNILREMSYESILSRKEVEMNINIQLTNQQIILV</sequence>
<dbReference type="PaxDb" id="44689-DDB0183994"/>
<dbReference type="PhylomeDB" id="Q54EC6"/>
<dbReference type="KEGG" id="ddi:DDB_G0291582"/>
<dbReference type="FunCoup" id="Q54EC6">
    <property type="interactions" value="5"/>
</dbReference>
<dbReference type="Gene3D" id="3.40.50.150">
    <property type="entry name" value="Vaccinia Virus protein VP39"/>
    <property type="match status" value="1"/>
</dbReference>
<reference evidence="1 2" key="1">
    <citation type="journal article" date="2005" name="Nature">
        <title>The genome of the social amoeba Dictyostelium discoideum.</title>
        <authorList>
            <consortium name="The Dictyostelium discoideum Sequencing Consortium"/>
            <person name="Eichinger L."/>
            <person name="Pachebat J.A."/>
            <person name="Glockner G."/>
            <person name="Rajandream M.A."/>
            <person name="Sucgang R."/>
            <person name="Berriman M."/>
            <person name="Song J."/>
            <person name="Olsen R."/>
            <person name="Szafranski K."/>
            <person name="Xu Q."/>
            <person name="Tunggal B."/>
            <person name="Kummerfeld S."/>
            <person name="Madera M."/>
            <person name="Konfortov B.A."/>
            <person name="Rivero F."/>
            <person name="Bankier A.T."/>
            <person name="Lehmann R."/>
            <person name="Hamlin N."/>
            <person name="Davies R."/>
            <person name="Gaudet P."/>
            <person name="Fey P."/>
            <person name="Pilcher K."/>
            <person name="Chen G."/>
            <person name="Saunders D."/>
            <person name="Sodergren E."/>
            <person name="Davis P."/>
            <person name="Kerhornou A."/>
            <person name="Nie X."/>
            <person name="Hall N."/>
            <person name="Anjard C."/>
            <person name="Hemphill L."/>
            <person name="Bason N."/>
            <person name="Farbrother P."/>
            <person name="Desany B."/>
            <person name="Just E."/>
            <person name="Morio T."/>
            <person name="Rost R."/>
            <person name="Churcher C."/>
            <person name="Cooper J."/>
            <person name="Haydock S."/>
            <person name="van Driessche N."/>
            <person name="Cronin A."/>
            <person name="Goodhead I."/>
            <person name="Muzny D."/>
            <person name="Mourier T."/>
            <person name="Pain A."/>
            <person name="Lu M."/>
            <person name="Harper D."/>
            <person name="Lindsay R."/>
            <person name="Hauser H."/>
            <person name="James K."/>
            <person name="Quiles M."/>
            <person name="Madan Babu M."/>
            <person name="Saito T."/>
            <person name="Buchrieser C."/>
            <person name="Wardroper A."/>
            <person name="Felder M."/>
            <person name="Thangavelu M."/>
            <person name="Johnson D."/>
            <person name="Knights A."/>
            <person name="Loulseged H."/>
            <person name="Mungall K."/>
            <person name="Oliver K."/>
            <person name="Price C."/>
            <person name="Quail M.A."/>
            <person name="Urushihara H."/>
            <person name="Hernandez J."/>
            <person name="Rabbinowitsch E."/>
            <person name="Steffen D."/>
            <person name="Sanders M."/>
            <person name="Ma J."/>
            <person name="Kohara Y."/>
            <person name="Sharp S."/>
            <person name="Simmonds M."/>
            <person name="Spiegler S."/>
            <person name="Tivey A."/>
            <person name="Sugano S."/>
            <person name="White B."/>
            <person name="Walker D."/>
            <person name="Woodward J."/>
            <person name="Winckler T."/>
            <person name="Tanaka Y."/>
            <person name="Shaulsky G."/>
            <person name="Schleicher M."/>
            <person name="Weinstock G."/>
            <person name="Rosenthal A."/>
            <person name="Cox E.C."/>
            <person name="Chisholm R.L."/>
            <person name="Gibbs R."/>
            <person name="Loomis W.F."/>
            <person name="Platzer M."/>
            <person name="Kay R.R."/>
            <person name="Williams J."/>
            <person name="Dear P.H."/>
            <person name="Noegel A.A."/>
            <person name="Barrell B."/>
            <person name="Kuspa A."/>
        </authorList>
    </citation>
    <scope>NUCLEOTIDE SEQUENCE [LARGE SCALE GENOMIC DNA]</scope>
    <source>
        <strain evidence="1 2">AX4</strain>
    </source>
</reference>
<dbReference type="GeneID" id="8628258"/>
<dbReference type="InterPro" id="IPR029063">
    <property type="entry name" value="SAM-dependent_MTases_sf"/>
</dbReference>
<dbReference type="InParanoid" id="Q54EC6"/>
<dbReference type="Proteomes" id="UP000002195">
    <property type="component" value="Unassembled WGS sequence"/>
</dbReference>
<dbReference type="SUPFAM" id="SSF53335">
    <property type="entry name" value="S-adenosyl-L-methionine-dependent methyltransferases"/>
    <property type="match status" value="1"/>
</dbReference>
<gene>
    <name evidence="1" type="ORF">DDB_G0291582</name>
</gene>
<dbReference type="HOGENOM" id="CLU_1630094_0_0_1"/>
<proteinExistence type="predicted"/>
<accession>Q54EC6</accession>
<dbReference type="RefSeq" id="XP_635314.1">
    <property type="nucleotide sequence ID" value="XM_630222.1"/>
</dbReference>
<dbReference type="AlphaFoldDB" id="Q54EC6"/>
<keyword evidence="2" id="KW-1185">Reference proteome</keyword>
<comment type="caution">
    <text evidence="1">The sequence shown here is derived from an EMBL/GenBank/DDBJ whole genome shotgun (WGS) entry which is preliminary data.</text>
</comment>
<dbReference type="EMBL" id="AAFI02000177">
    <property type="protein sequence ID" value="EAL61775.1"/>
    <property type="molecule type" value="Genomic_DNA"/>
</dbReference>
<name>Q54EC6_DICDI</name>
<organism evidence="1 2">
    <name type="scientific">Dictyostelium discoideum</name>
    <name type="common">Social amoeba</name>
    <dbReference type="NCBI Taxonomy" id="44689"/>
    <lineage>
        <taxon>Eukaryota</taxon>
        <taxon>Amoebozoa</taxon>
        <taxon>Evosea</taxon>
        <taxon>Eumycetozoa</taxon>
        <taxon>Dictyostelia</taxon>
        <taxon>Dictyosteliales</taxon>
        <taxon>Dictyosteliaceae</taxon>
        <taxon>Dictyostelium</taxon>
    </lineage>
</organism>
<evidence type="ECO:0000313" key="1">
    <source>
        <dbReference type="EMBL" id="EAL61775.1"/>
    </source>
</evidence>
<evidence type="ECO:0000313" key="2">
    <source>
        <dbReference type="Proteomes" id="UP000002195"/>
    </source>
</evidence>
<protein>
    <submittedName>
        <fullName evidence="1">Uncharacterized protein</fullName>
    </submittedName>
</protein>
<dbReference type="VEuPathDB" id="AmoebaDB:DDB_G0291582"/>